<dbReference type="GO" id="GO:0005737">
    <property type="term" value="C:cytoplasm"/>
    <property type="evidence" value="ECO:0007669"/>
    <property type="project" value="TreeGrafter"/>
</dbReference>
<dbReference type="Gene3D" id="3.10.490.10">
    <property type="entry name" value="Gamma-glutamyl cyclotransferase-like"/>
    <property type="match status" value="1"/>
</dbReference>
<organism evidence="3 4">
    <name type="scientific">Sphaerotilus hippei</name>
    <dbReference type="NCBI Taxonomy" id="744406"/>
    <lineage>
        <taxon>Bacteria</taxon>
        <taxon>Pseudomonadati</taxon>
        <taxon>Pseudomonadota</taxon>
        <taxon>Betaproteobacteria</taxon>
        <taxon>Burkholderiales</taxon>
        <taxon>Sphaerotilaceae</taxon>
        <taxon>Sphaerotilus</taxon>
    </lineage>
</organism>
<dbReference type="Pfam" id="PF04752">
    <property type="entry name" value="ChaC"/>
    <property type="match status" value="1"/>
</dbReference>
<evidence type="ECO:0000313" key="3">
    <source>
        <dbReference type="EMBL" id="PXW98567.1"/>
    </source>
</evidence>
<dbReference type="EC" id="4.3.2.7" evidence="1"/>
<dbReference type="Proteomes" id="UP000247811">
    <property type="component" value="Unassembled WGS sequence"/>
</dbReference>
<reference evidence="3 4" key="1">
    <citation type="submission" date="2018-05" db="EMBL/GenBank/DDBJ databases">
        <title>Genomic Encyclopedia of Type Strains, Phase IV (KMG-IV): sequencing the most valuable type-strain genomes for metagenomic binning, comparative biology and taxonomic classification.</title>
        <authorList>
            <person name="Goeker M."/>
        </authorList>
    </citation>
    <scope>NUCLEOTIDE SEQUENCE [LARGE SCALE GENOMIC DNA]</scope>
    <source>
        <strain evidence="3 4">DSM 566</strain>
    </source>
</reference>
<accession>A0A318H572</accession>
<protein>
    <recommendedName>
        <fullName evidence="1">glutathione-specific gamma-glutamylcyclotransferase</fullName>
        <ecNumber evidence="1">4.3.2.7</ecNumber>
    </recommendedName>
</protein>
<dbReference type="PANTHER" id="PTHR12192:SF2">
    <property type="entry name" value="GLUTATHIONE-SPECIFIC GAMMA-GLUTAMYLCYCLOTRANSFERASE 2"/>
    <property type="match status" value="1"/>
</dbReference>
<evidence type="ECO:0000313" key="4">
    <source>
        <dbReference type="Proteomes" id="UP000247811"/>
    </source>
</evidence>
<dbReference type="InterPro" id="IPR013024">
    <property type="entry name" value="GGCT-like"/>
</dbReference>
<evidence type="ECO:0000256" key="1">
    <source>
        <dbReference type="ARBA" id="ARBA00012344"/>
    </source>
</evidence>
<comment type="caution">
    <text evidence="3">The sequence shown here is derived from an EMBL/GenBank/DDBJ whole genome shotgun (WGS) entry which is preliminary data.</text>
</comment>
<dbReference type="EMBL" id="QJJS01000002">
    <property type="protein sequence ID" value="PXW98567.1"/>
    <property type="molecule type" value="Genomic_DNA"/>
</dbReference>
<name>A0A318H572_9BURK</name>
<dbReference type="SUPFAM" id="SSF110857">
    <property type="entry name" value="Gamma-glutamyl cyclotransferase-like"/>
    <property type="match status" value="1"/>
</dbReference>
<dbReference type="InterPro" id="IPR036568">
    <property type="entry name" value="GGCT-like_sf"/>
</dbReference>
<dbReference type="PANTHER" id="PTHR12192">
    <property type="entry name" value="CATION TRANSPORT PROTEIN CHAC-RELATED"/>
    <property type="match status" value="1"/>
</dbReference>
<dbReference type="AlphaFoldDB" id="A0A318H572"/>
<evidence type="ECO:0000256" key="2">
    <source>
        <dbReference type="ARBA" id="ARBA00023239"/>
    </source>
</evidence>
<keyword evidence="2" id="KW-0456">Lyase</keyword>
<dbReference type="RefSeq" id="WP_170130600.1">
    <property type="nucleotide sequence ID" value="NZ_QJJS01000002.1"/>
</dbReference>
<dbReference type="GO" id="GO:0006751">
    <property type="term" value="P:glutathione catabolic process"/>
    <property type="evidence" value="ECO:0007669"/>
    <property type="project" value="InterPro"/>
</dbReference>
<dbReference type="GO" id="GO:0061928">
    <property type="term" value="F:glutathione specific gamma-glutamylcyclotransferase activity"/>
    <property type="evidence" value="ECO:0007669"/>
    <property type="project" value="UniProtKB-EC"/>
</dbReference>
<dbReference type="InterPro" id="IPR006840">
    <property type="entry name" value="ChaC"/>
</dbReference>
<proteinExistence type="predicted"/>
<sequence length="202" mass="23514">MHEPTLSPEQHLHRQHLFRQVQAEAARQPRLWVFAYASLLWRPEFVSDEARPARVWGYHRTLSMRSNINRGSPQRPGLVYALMRGGSCRGQVQAVPPHRRDETLQALWTREMPTGVYQPRWLTCQTARGAVRALTFTLPQHSPHHTGPLSDEALVEVFRHAEGRYGRCIDYLRLTAERLRELQIHDAQTERLMRLVRHHGLA</sequence>
<gene>
    <name evidence="3" type="ORF">C7444_10244</name>
</gene>
<dbReference type="CDD" id="cd06661">
    <property type="entry name" value="GGCT_like"/>
    <property type="match status" value="1"/>
</dbReference>
<keyword evidence="4" id="KW-1185">Reference proteome</keyword>